<sequence length="356" mass="38672">MKFKFRTIWFASLSLLLLLLAACSNASSSTTTPSAAEGSHSSETATQVENTGKTSYPLTIENFTISGEGGEWKPKSQTFEKAPERVVANTQSAAEMLIKLGLTDKIVGVAALYGTVTPDVADDFAKIPVLSKDYVGKELVVGASPDLVLGRGDLFADADWGVGTVDGLNDMNIRTFLQTTNHQGTLDSLYKDIAQLGQIFDVQDNAAKFAESLKARVEAIKTSVADQSEHSFAYIVPATEDTITVSSMQNDTYQLDALSLLKLKNTFDGVQGEVSVEQLITANPDYLLLSAYAGSPDIDKLIQNLYANPALQSMNAIKNKQIYVTDFSQFWGYGYQILDGIEKMEQEMKAKANPIK</sequence>
<keyword evidence="3" id="KW-0732">Signal</keyword>
<evidence type="ECO:0000313" key="5">
    <source>
        <dbReference type="EMBL" id="RAJ03180.1"/>
    </source>
</evidence>
<evidence type="ECO:0000256" key="3">
    <source>
        <dbReference type="SAM" id="SignalP"/>
    </source>
</evidence>
<name>A0ABX9BSH6_9BACL</name>
<keyword evidence="6" id="KW-1185">Reference proteome</keyword>
<evidence type="ECO:0000256" key="2">
    <source>
        <dbReference type="SAM" id="MobiDB-lite"/>
    </source>
</evidence>
<feature type="region of interest" description="Disordered" evidence="2">
    <location>
        <begin position="30"/>
        <end position="51"/>
    </location>
</feature>
<comment type="caution">
    <text evidence="5">The sequence shown here is derived from an EMBL/GenBank/DDBJ whole genome shotgun (WGS) entry which is preliminary data.</text>
</comment>
<dbReference type="EMBL" id="QLLI01000001">
    <property type="protein sequence ID" value="RAJ03180.1"/>
    <property type="molecule type" value="Genomic_DNA"/>
</dbReference>
<evidence type="ECO:0000256" key="1">
    <source>
        <dbReference type="ARBA" id="ARBA00008814"/>
    </source>
</evidence>
<organism evidence="5 6">
    <name type="scientific">Paenibacillus pabuli</name>
    <dbReference type="NCBI Taxonomy" id="1472"/>
    <lineage>
        <taxon>Bacteria</taxon>
        <taxon>Bacillati</taxon>
        <taxon>Bacillota</taxon>
        <taxon>Bacilli</taxon>
        <taxon>Bacillales</taxon>
        <taxon>Paenibacillaceae</taxon>
        <taxon>Paenibacillus</taxon>
    </lineage>
</organism>
<accession>A0ABX9BSH6</accession>
<dbReference type="PANTHER" id="PTHR30535:SF7">
    <property type="entry name" value="IRON(III) DICITRATE-BINDING PROTEIN"/>
    <property type="match status" value="1"/>
</dbReference>
<proteinExistence type="inferred from homology"/>
<dbReference type="InterPro" id="IPR050902">
    <property type="entry name" value="ABC_Transporter_SBP"/>
</dbReference>
<feature type="compositionally biased region" description="Polar residues" evidence="2">
    <location>
        <begin position="39"/>
        <end position="51"/>
    </location>
</feature>
<dbReference type="Pfam" id="PF01497">
    <property type="entry name" value="Peripla_BP_2"/>
    <property type="match status" value="1"/>
</dbReference>
<evidence type="ECO:0000259" key="4">
    <source>
        <dbReference type="PROSITE" id="PS50983"/>
    </source>
</evidence>
<feature type="domain" description="Fe/B12 periplasmic-binding" evidence="4">
    <location>
        <begin position="85"/>
        <end position="352"/>
    </location>
</feature>
<comment type="similarity">
    <text evidence="1">Belongs to the bacterial solute-binding protein 8 family.</text>
</comment>
<dbReference type="Proteomes" id="UP000248827">
    <property type="component" value="Unassembled WGS sequence"/>
</dbReference>
<feature type="chain" id="PRO_5047231867" evidence="3">
    <location>
        <begin position="27"/>
        <end position="356"/>
    </location>
</feature>
<feature type="signal peptide" evidence="3">
    <location>
        <begin position="1"/>
        <end position="26"/>
    </location>
</feature>
<dbReference type="SUPFAM" id="SSF53807">
    <property type="entry name" value="Helical backbone' metal receptor"/>
    <property type="match status" value="1"/>
</dbReference>
<dbReference type="PROSITE" id="PS50983">
    <property type="entry name" value="FE_B12_PBP"/>
    <property type="match status" value="1"/>
</dbReference>
<reference evidence="5 6" key="1">
    <citation type="submission" date="2018-06" db="EMBL/GenBank/DDBJ databases">
        <title>Freshwater and sediment microbial communities from various areas in North America, analyzing microbe dynamics in response to fracking.</title>
        <authorList>
            <person name="Lamendella R."/>
        </authorList>
    </citation>
    <scope>NUCLEOTIDE SEQUENCE [LARGE SCALE GENOMIC DNA]</scope>
    <source>
        <strain evidence="5 6">NG-13</strain>
    </source>
</reference>
<dbReference type="Gene3D" id="3.40.50.1980">
    <property type="entry name" value="Nitrogenase molybdenum iron protein domain"/>
    <property type="match status" value="2"/>
</dbReference>
<dbReference type="RefSeq" id="WP_111618679.1">
    <property type="nucleotide sequence ID" value="NZ_QLLI01000001.1"/>
</dbReference>
<gene>
    <name evidence="5" type="ORF">DET54_101375</name>
</gene>
<dbReference type="InterPro" id="IPR002491">
    <property type="entry name" value="ABC_transptr_periplasmic_BD"/>
</dbReference>
<evidence type="ECO:0000313" key="6">
    <source>
        <dbReference type="Proteomes" id="UP000248827"/>
    </source>
</evidence>
<dbReference type="PROSITE" id="PS51257">
    <property type="entry name" value="PROKAR_LIPOPROTEIN"/>
    <property type="match status" value="1"/>
</dbReference>
<protein>
    <submittedName>
        <fullName evidence="5">Iron complex transport system substrate-binding protein</fullName>
    </submittedName>
</protein>
<dbReference type="PANTHER" id="PTHR30535">
    <property type="entry name" value="VITAMIN B12-BINDING PROTEIN"/>
    <property type="match status" value="1"/>
</dbReference>